<dbReference type="InterPro" id="IPR001789">
    <property type="entry name" value="Sig_transdc_resp-reg_receiver"/>
</dbReference>
<evidence type="ECO:0000313" key="11">
    <source>
        <dbReference type="Proteomes" id="UP000184139"/>
    </source>
</evidence>
<dbReference type="OrthoDB" id="9814761at2"/>
<dbReference type="SMART" id="SM00448">
    <property type="entry name" value="REC"/>
    <property type="match status" value="1"/>
</dbReference>
<keyword evidence="5" id="KW-0805">Transcription regulation</keyword>
<feature type="modified residue" description="4-aspartylphosphate" evidence="7">
    <location>
        <position position="55"/>
    </location>
</feature>
<dbReference type="Gene3D" id="3.40.50.2300">
    <property type="match status" value="1"/>
</dbReference>
<evidence type="ECO:0000259" key="8">
    <source>
        <dbReference type="PROSITE" id="PS50045"/>
    </source>
</evidence>
<protein>
    <submittedName>
        <fullName evidence="10">Two component, sigma54 specific, transcriptional regulator, Fis family</fullName>
    </submittedName>
</protein>
<sequence length="466" mass="51920">MTEQQHLLVIDDEENMCHVLKVLLERHGYQVTTETAAERALALLESETFSFILCDVRMPGMDGLSFIKKASERLNDCPVIMMSAYGSVESAIEAMKAGAYDFISKPFKTDEVLLALKKAEEREQLKRENVTLREQIAEISGGLRFGSMVAASPLMAELFEVAERIAHYNTTVLISGESGTGKELIARGIHRASPRRDKPFVAVNCGSIPANLLESELFGHVRGAFTGADTERKGLFREADGATLFLDEIGELPQPMQVKLLRVLQEQEVRPVGSGKTAKVDVRVLAATARRLEEQVAGGAFREDLYYRLNVMPLTVPPLRDRKEDIPPLCLHFIKKFNTSLDVQVQGIRPAAMSRLLEYRWPGNVRELENILQRAMVLTQSGYIEEEHVPEVVTKNVTADVCLVDSCRIDMIDGNLSIKQAQRQMEARMIMLALARCAGNKSKAATLLDLSYPSLLSKIKQYGLEP</sequence>
<dbReference type="InterPro" id="IPR025944">
    <property type="entry name" value="Sigma_54_int_dom_CS"/>
</dbReference>
<reference evidence="10 11" key="1">
    <citation type="submission" date="2016-11" db="EMBL/GenBank/DDBJ databases">
        <authorList>
            <person name="Jaros S."/>
            <person name="Januszkiewicz K."/>
            <person name="Wedrychowicz H."/>
        </authorList>
    </citation>
    <scope>NUCLEOTIDE SEQUENCE [LARGE SCALE GENOMIC DNA]</scope>
    <source>
        <strain evidence="10 11">DSM 9705</strain>
    </source>
</reference>
<dbReference type="InterPro" id="IPR027417">
    <property type="entry name" value="P-loop_NTPase"/>
</dbReference>
<dbReference type="Pfam" id="PF02954">
    <property type="entry name" value="HTH_8"/>
    <property type="match status" value="1"/>
</dbReference>
<keyword evidence="11" id="KW-1185">Reference proteome</keyword>
<evidence type="ECO:0000256" key="4">
    <source>
        <dbReference type="ARBA" id="ARBA00023012"/>
    </source>
</evidence>
<dbReference type="AlphaFoldDB" id="A0A1M5X8T6"/>
<dbReference type="GO" id="GO:0000160">
    <property type="term" value="P:phosphorelay signal transduction system"/>
    <property type="evidence" value="ECO:0007669"/>
    <property type="project" value="UniProtKB-KW"/>
</dbReference>
<dbReference type="GO" id="GO:0006355">
    <property type="term" value="P:regulation of DNA-templated transcription"/>
    <property type="evidence" value="ECO:0007669"/>
    <property type="project" value="InterPro"/>
</dbReference>
<dbReference type="PANTHER" id="PTHR32071:SF113">
    <property type="entry name" value="ALGINATE BIOSYNTHESIS TRANSCRIPTIONAL REGULATORY PROTEIN ALGB"/>
    <property type="match status" value="1"/>
</dbReference>
<dbReference type="Gene3D" id="3.40.50.300">
    <property type="entry name" value="P-loop containing nucleotide triphosphate hydrolases"/>
    <property type="match status" value="1"/>
</dbReference>
<evidence type="ECO:0000256" key="7">
    <source>
        <dbReference type="PROSITE-ProRule" id="PRU00169"/>
    </source>
</evidence>
<dbReference type="CDD" id="cd00009">
    <property type="entry name" value="AAA"/>
    <property type="match status" value="1"/>
</dbReference>
<dbReference type="FunFam" id="3.40.50.300:FF:000006">
    <property type="entry name" value="DNA-binding transcriptional regulator NtrC"/>
    <property type="match status" value="1"/>
</dbReference>
<feature type="domain" description="Sigma-54 factor interaction" evidence="8">
    <location>
        <begin position="148"/>
        <end position="377"/>
    </location>
</feature>
<dbReference type="PROSITE" id="PS50110">
    <property type="entry name" value="RESPONSE_REGULATORY"/>
    <property type="match status" value="1"/>
</dbReference>
<dbReference type="InterPro" id="IPR058031">
    <property type="entry name" value="AAA_lid_NorR"/>
</dbReference>
<dbReference type="InterPro" id="IPR002197">
    <property type="entry name" value="HTH_Fis"/>
</dbReference>
<evidence type="ECO:0000259" key="9">
    <source>
        <dbReference type="PROSITE" id="PS50110"/>
    </source>
</evidence>
<dbReference type="EMBL" id="FQXS01000018">
    <property type="protein sequence ID" value="SHH95924.1"/>
    <property type="molecule type" value="Genomic_DNA"/>
</dbReference>
<evidence type="ECO:0000256" key="2">
    <source>
        <dbReference type="ARBA" id="ARBA00022741"/>
    </source>
</evidence>
<dbReference type="Gene3D" id="1.10.8.60">
    <property type="match status" value="1"/>
</dbReference>
<dbReference type="FunFam" id="3.40.50.2300:FF:000018">
    <property type="entry name" value="DNA-binding transcriptional regulator NtrC"/>
    <property type="match status" value="1"/>
</dbReference>
<keyword evidence="1 7" id="KW-0597">Phosphoprotein</keyword>
<evidence type="ECO:0000313" key="10">
    <source>
        <dbReference type="EMBL" id="SHH95924.1"/>
    </source>
</evidence>
<dbReference type="InterPro" id="IPR002078">
    <property type="entry name" value="Sigma_54_int"/>
</dbReference>
<proteinExistence type="predicted"/>
<keyword evidence="3" id="KW-0067">ATP-binding</keyword>
<dbReference type="SUPFAM" id="SSF46689">
    <property type="entry name" value="Homeodomain-like"/>
    <property type="match status" value="1"/>
</dbReference>
<dbReference type="Pfam" id="PF25601">
    <property type="entry name" value="AAA_lid_14"/>
    <property type="match status" value="1"/>
</dbReference>
<dbReference type="SUPFAM" id="SSF52540">
    <property type="entry name" value="P-loop containing nucleoside triphosphate hydrolases"/>
    <property type="match status" value="1"/>
</dbReference>
<dbReference type="PROSITE" id="PS00675">
    <property type="entry name" value="SIGMA54_INTERACT_1"/>
    <property type="match status" value="1"/>
</dbReference>
<dbReference type="GO" id="GO:0005524">
    <property type="term" value="F:ATP binding"/>
    <property type="evidence" value="ECO:0007669"/>
    <property type="project" value="UniProtKB-KW"/>
</dbReference>
<dbReference type="PRINTS" id="PR01590">
    <property type="entry name" value="HTHFIS"/>
</dbReference>
<accession>A0A1M5X8T6</accession>
<gene>
    <name evidence="10" type="ORF">SAMN02745124_02834</name>
</gene>
<dbReference type="PROSITE" id="PS00688">
    <property type="entry name" value="SIGMA54_INTERACT_3"/>
    <property type="match status" value="1"/>
</dbReference>
<evidence type="ECO:0000256" key="5">
    <source>
        <dbReference type="ARBA" id="ARBA00023015"/>
    </source>
</evidence>
<dbReference type="SMART" id="SM00382">
    <property type="entry name" value="AAA"/>
    <property type="match status" value="1"/>
</dbReference>
<dbReference type="RefSeq" id="WP_073377123.1">
    <property type="nucleotide sequence ID" value="NZ_FQXS01000018.1"/>
</dbReference>
<dbReference type="GO" id="GO:0043565">
    <property type="term" value="F:sequence-specific DNA binding"/>
    <property type="evidence" value="ECO:0007669"/>
    <property type="project" value="InterPro"/>
</dbReference>
<keyword evidence="4" id="KW-0902">Two-component regulatory system</keyword>
<dbReference type="InterPro" id="IPR025662">
    <property type="entry name" value="Sigma_54_int_dom_ATP-bd_1"/>
</dbReference>
<organism evidence="10 11">
    <name type="scientific">Desulfofustis glycolicus DSM 9705</name>
    <dbReference type="NCBI Taxonomy" id="1121409"/>
    <lineage>
        <taxon>Bacteria</taxon>
        <taxon>Pseudomonadati</taxon>
        <taxon>Thermodesulfobacteriota</taxon>
        <taxon>Desulfobulbia</taxon>
        <taxon>Desulfobulbales</taxon>
        <taxon>Desulfocapsaceae</taxon>
        <taxon>Desulfofustis</taxon>
    </lineage>
</organism>
<dbReference type="InterPro" id="IPR011006">
    <property type="entry name" value="CheY-like_superfamily"/>
</dbReference>
<keyword evidence="2" id="KW-0547">Nucleotide-binding</keyword>
<evidence type="ECO:0000256" key="3">
    <source>
        <dbReference type="ARBA" id="ARBA00022840"/>
    </source>
</evidence>
<dbReference type="STRING" id="1121409.SAMN02745124_02834"/>
<dbReference type="PANTHER" id="PTHR32071">
    <property type="entry name" value="TRANSCRIPTIONAL REGULATORY PROTEIN"/>
    <property type="match status" value="1"/>
</dbReference>
<dbReference type="Pfam" id="PF00158">
    <property type="entry name" value="Sigma54_activat"/>
    <property type="match status" value="1"/>
</dbReference>
<dbReference type="PROSITE" id="PS50045">
    <property type="entry name" value="SIGMA54_INTERACT_4"/>
    <property type="match status" value="1"/>
</dbReference>
<name>A0A1M5X8T6_9BACT</name>
<dbReference type="Proteomes" id="UP000184139">
    <property type="component" value="Unassembled WGS sequence"/>
</dbReference>
<evidence type="ECO:0000256" key="1">
    <source>
        <dbReference type="ARBA" id="ARBA00022553"/>
    </source>
</evidence>
<dbReference type="InterPro" id="IPR003593">
    <property type="entry name" value="AAA+_ATPase"/>
</dbReference>
<dbReference type="Gene3D" id="1.10.10.60">
    <property type="entry name" value="Homeodomain-like"/>
    <property type="match status" value="1"/>
</dbReference>
<keyword evidence="6" id="KW-0804">Transcription</keyword>
<dbReference type="SUPFAM" id="SSF52172">
    <property type="entry name" value="CheY-like"/>
    <property type="match status" value="1"/>
</dbReference>
<feature type="domain" description="Response regulatory" evidence="9">
    <location>
        <begin position="6"/>
        <end position="120"/>
    </location>
</feature>
<dbReference type="Pfam" id="PF00072">
    <property type="entry name" value="Response_reg"/>
    <property type="match status" value="1"/>
</dbReference>
<dbReference type="InterPro" id="IPR009057">
    <property type="entry name" value="Homeodomain-like_sf"/>
</dbReference>
<evidence type="ECO:0000256" key="6">
    <source>
        <dbReference type="ARBA" id="ARBA00023163"/>
    </source>
</evidence>